<comment type="caution">
    <text evidence="5">The sequence shown here is derived from an EMBL/GenBank/DDBJ whole genome shotgun (WGS) entry which is preliminary data.</text>
</comment>
<evidence type="ECO:0000313" key="7">
    <source>
        <dbReference type="Proteomes" id="UP000285883"/>
    </source>
</evidence>
<evidence type="ECO:0000313" key="3">
    <source>
        <dbReference type="EMBL" id="KAG2520503.1"/>
    </source>
</evidence>
<dbReference type="Proteomes" id="UP000285883">
    <property type="component" value="Unassembled WGS sequence"/>
</dbReference>
<dbReference type="Proteomes" id="UP000785171">
    <property type="component" value="Unassembled WGS sequence"/>
</dbReference>
<name>A0A3R7KGR5_9STRA</name>
<dbReference type="EMBL" id="JPWV03000304">
    <property type="protein sequence ID" value="KAG2518290.1"/>
    <property type="molecule type" value="Genomic_DNA"/>
</dbReference>
<reference evidence="2" key="1">
    <citation type="journal article" date="2015" name="Genom Data">
        <title>Genome sequences of six Phytophthora species associated with forests in New Zealand.</title>
        <authorList>
            <person name="Studholme D.J."/>
            <person name="McDougal R.L."/>
            <person name="Sambles C."/>
            <person name="Hansen E."/>
            <person name="Hardy G."/>
            <person name="Grant M."/>
            <person name="Ganley R.J."/>
            <person name="Williams N.M."/>
        </authorList>
    </citation>
    <scope>NUCLEOTIDE SEQUENCE</scope>
    <source>
        <strain evidence="2">NZFS 2646</strain>
        <strain evidence="3">NZFS 3630</strain>
    </source>
</reference>
<evidence type="ECO:0000259" key="1">
    <source>
        <dbReference type="Pfam" id="PF00134"/>
    </source>
</evidence>
<evidence type="ECO:0000313" key="6">
    <source>
        <dbReference type="Proteomes" id="UP000285624"/>
    </source>
</evidence>
<evidence type="ECO:0000313" key="4">
    <source>
        <dbReference type="EMBL" id="RLN14684.1"/>
    </source>
</evidence>
<dbReference type="Proteomes" id="UP000285624">
    <property type="component" value="Unassembled WGS sequence"/>
</dbReference>
<keyword evidence="6" id="KW-1185">Reference proteome</keyword>
<evidence type="ECO:0000313" key="2">
    <source>
        <dbReference type="EMBL" id="KAG2518290.1"/>
    </source>
</evidence>
<gene>
    <name evidence="4" type="ORF">BBI17_007475</name>
    <name evidence="5" type="ORF">BBO99_00007534</name>
    <name evidence="2" type="ORF">JM16_007319</name>
    <name evidence="3" type="ORF">JM18_007012</name>
</gene>
<dbReference type="InterPro" id="IPR043198">
    <property type="entry name" value="Cyclin/Ssn8"/>
</dbReference>
<dbReference type="InterPro" id="IPR036915">
    <property type="entry name" value="Cyclin-like_sf"/>
</dbReference>
<dbReference type="CDD" id="cd20546">
    <property type="entry name" value="CYCLIN_SpCG1C_ScCTK2-like_rpt2"/>
    <property type="match status" value="1"/>
</dbReference>
<sequence>MASDWLFSADELRRTPSRQDGVTLNAELLRRSAACRLVGRLSASLNVSLASQRAACVFLHRFFMRRSLAQYDGQKVAAACLLAASKAEDDTQNVTVETLARSLAGSREEVVKEILQLEGEVLLALSFELEVDHAFLYLGEEVGKVAALLPEERRQKLQQVAWSFLNDSATTWACLSVDAKVMAKAAVYAAGLFQGYVSEETKTEGGEPWWTVLTTPLETLKDAARYVLAAYMAPFVEASVLPSELVELVTMFQKRELYEDSVCEMELSESTQCVPLDEGLKVDMDAEVFFQSVEESPAHDKAFVEQTTAWIADCVVAMTDQWQGEESSSNPCDVEKTIPFQNHEVEKCARFPIILKRSLSLTDSSQISKRAKLVL</sequence>
<accession>A0A3R7KGR5</accession>
<dbReference type="STRING" id="325452.A0A3R7KGR5"/>
<dbReference type="Gene3D" id="1.10.472.10">
    <property type="entry name" value="Cyclin-like"/>
    <property type="match status" value="2"/>
</dbReference>
<dbReference type="AlphaFoldDB" id="A0A3R7KGR5"/>
<reference evidence="6 7" key="2">
    <citation type="submission" date="2018-07" db="EMBL/GenBank/DDBJ databases">
        <title>Genome sequencing of oomycete isolates from Chile give support for New Zealand origin for Phytophthora kernoviae and make available the first Nothophytophthora sp. genome.</title>
        <authorList>
            <person name="Studholme D.J."/>
            <person name="Sanfuentes E."/>
            <person name="Panda P."/>
            <person name="Hill R."/>
            <person name="Sambles C."/>
            <person name="Grant M."/>
            <person name="Williams N.M."/>
            <person name="Mcdougal R.L."/>
        </authorList>
    </citation>
    <scope>NUCLEOTIDE SEQUENCE [LARGE SCALE GENOMIC DNA]</scope>
    <source>
        <strain evidence="4">Chile2</strain>
        <strain evidence="5">Chile4</strain>
    </source>
</reference>
<organism evidence="5 6">
    <name type="scientific">Phytophthora kernoviae</name>
    <dbReference type="NCBI Taxonomy" id="325452"/>
    <lineage>
        <taxon>Eukaryota</taxon>
        <taxon>Sar</taxon>
        <taxon>Stramenopiles</taxon>
        <taxon>Oomycota</taxon>
        <taxon>Peronosporomycetes</taxon>
        <taxon>Peronosporales</taxon>
        <taxon>Peronosporaceae</taxon>
        <taxon>Phytophthora</taxon>
    </lineage>
</organism>
<proteinExistence type="predicted"/>
<dbReference type="Proteomes" id="UP000792063">
    <property type="component" value="Unassembled WGS sequence"/>
</dbReference>
<dbReference type="GO" id="GO:0016538">
    <property type="term" value="F:cyclin-dependent protein serine/threonine kinase regulator activity"/>
    <property type="evidence" value="ECO:0007669"/>
    <property type="project" value="InterPro"/>
</dbReference>
<dbReference type="EMBL" id="MBDN02000316">
    <property type="protein sequence ID" value="RLN76459.1"/>
    <property type="molecule type" value="Genomic_DNA"/>
</dbReference>
<dbReference type="GO" id="GO:0006357">
    <property type="term" value="P:regulation of transcription by RNA polymerase II"/>
    <property type="evidence" value="ECO:0007669"/>
    <property type="project" value="InterPro"/>
</dbReference>
<dbReference type="EMBL" id="MAYM02001561">
    <property type="protein sequence ID" value="RLN14684.1"/>
    <property type="molecule type" value="Genomic_DNA"/>
</dbReference>
<feature type="domain" description="Cyclin N-terminal" evidence="1">
    <location>
        <begin position="30"/>
        <end position="129"/>
    </location>
</feature>
<reference evidence="2" key="3">
    <citation type="submission" date="2020-06" db="EMBL/GenBank/DDBJ databases">
        <authorList>
            <person name="Studholme D.J."/>
        </authorList>
    </citation>
    <scope>NUCLEOTIDE SEQUENCE</scope>
    <source>
        <strain evidence="2">NZFS 2646</strain>
        <strain evidence="3">NZFS 3630</strain>
    </source>
</reference>
<dbReference type="SUPFAM" id="SSF47954">
    <property type="entry name" value="Cyclin-like"/>
    <property type="match status" value="2"/>
</dbReference>
<dbReference type="Pfam" id="PF00134">
    <property type="entry name" value="Cyclin_N"/>
    <property type="match status" value="1"/>
</dbReference>
<evidence type="ECO:0000313" key="5">
    <source>
        <dbReference type="EMBL" id="RLN76459.1"/>
    </source>
</evidence>
<dbReference type="PANTHER" id="PTHR10026">
    <property type="entry name" value="CYCLIN"/>
    <property type="match status" value="1"/>
</dbReference>
<dbReference type="EMBL" id="JPWU03000288">
    <property type="protein sequence ID" value="KAG2520503.1"/>
    <property type="molecule type" value="Genomic_DNA"/>
</dbReference>
<dbReference type="InterPro" id="IPR006671">
    <property type="entry name" value="Cyclin_N"/>
</dbReference>
<protein>
    <recommendedName>
        <fullName evidence="1">Cyclin N-terminal domain-containing protein</fullName>
    </recommendedName>
</protein>